<name>A0A0A8X5Y8_MESS1</name>
<dbReference type="Pfam" id="PF00293">
    <property type="entry name" value="NUDIX"/>
    <property type="match status" value="1"/>
</dbReference>
<evidence type="ECO:0000313" key="8">
    <source>
        <dbReference type="EMBL" id="GAM13561.1"/>
    </source>
</evidence>
<dbReference type="PROSITE" id="PS00893">
    <property type="entry name" value="NUDIX_BOX"/>
    <property type="match status" value="1"/>
</dbReference>
<protein>
    <submittedName>
        <fullName evidence="8">Hypothetical nudix hydrolase YeaB</fullName>
    </submittedName>
</protein>
<reference evidence="8 9" key="1">
    <citation type="submission" date="2013-06" db="EMBL/GenBank/DDBJ databases">
        <title>Whole genome shotgun sequence of Bacillus selenatarsenatis SF-1.</title>
        <authorList>
            <person name="Kuroda M."/>
            <person name="Sei K."/>
            <person name="Yamashita M."/>
            <person name="Ike M."/>
        </authorList>
    </citation>
    <scope>NUCLEOTIDE SEQUENCE [LARGE SCALE GENOMIC DNA]</scope>
    <source>
        <strain evidence="8 9">SF-1</strain>
    </source>
</reference>
<feature type="domain" description="Nudix hydrolase" evidence="7">
    <location>
        <begin position="23"/>
        <end position="155"/>
    </location>
</feature>
<sequence>MNINQISNTLLGRTPSILGHEKFIKFAVLLPLVEVNGEVHILFEVRSLKMRRQPGEVCFPGGKLEEGEDPQKAAVRETSEELGIKESEIIDVFPLDYMVSAFGTIIYPFAGRISNLNTIIPNEAEVGEVFTVPLSFFKKNQPDSYKINFQVEPEDGFPFDLIIGGENYNWQTRTMDEYFYSTNGKVIWGLTARVLTHFIELMEQHNLKG</sequence>
<organism evidence="8 9">
    <name type="scientific">Mesobacillus selenatarsenatis (strain DSM 18680 / JCM 14380 / FERM P-15431 / SF-1)</name>
    <dbReference type="NCBI Taxonomy" id="1321606"/>
    <lineage>
        <taxon>Bacteria</taxon>
        <taxon>Bacillati</taxon>
        <taxon>Bacillota</taxon>
        <taxon>Bacilli</taxon>
        <taxon>Bacillales</taxon>
        <taxon>Bacillaceae</taxon>
        <taxon>Mesobacillus</taxon>
    </lineage>
</organism>
<proteinExistence type="predicted"/>
<dbReference type="EMBL" id="BASE01000035">
    <property type="protein sequence ID" value="GAM13561.1"/>
    <property type="molecule type" value="Genomic_DNA"/>
</dbReference>
<accession>A0A0A8X5Y8</accession>
<evidence type="ECO:0000256" key="2">
    <source>
        <dbReference type="ARBA" id="ARBA00001946"/>
    </source>
</evidence>
<keyword evidence="9" id="KW-1185">Reference proteome</keyword>
<keyword evidence="6" id="KW-0464">Manganese</keyword>
<comment type="cofactor">
    <cofactor evidence="2">
        <name>Mg(2+)</name>
        <dbReference type="ChEBI" id="CHEBI:18420"/>
    </cofactor>
</comment>
<comment type="cofactor">
    <cofactor evidence="1">
        <name>Mn(2+)</name>
        <dbReference type="ChEBI" id="CHEBI:29035"/>
    </cofactor>
</comment>
<dbReference type="GO" id="GO:0046872">
    <property type="term" value="F:metal ion binding"/>
    <property type="evidence" value="ECO:0007669"/>
    <property type="project" value="UniProtKB-KW"/>
</dbReference>
<dbReference type="PANTHER" id="PTHR12992:SF11">
    <property type="entry name" value="MITOCHONDRIAL COENZYME A DIPHOSPHATASE NUDT8"/>
    <property type="match status" value="1"/>
</dbReference>
<dbReference type="PANTHER" id="PTHR12992">
    <property type="entry name" value="NUDIX HYDROLASE"/>
    <property type="match status" value="1"/>
</dbReference>
<dbReference type="AlphaFoldDB" id="A0A0A8X5Y8"/>
<dbReference type="SUPFAM" id="SSF55811">
    <property type="entry name" value="Nudix"/>
    <property type="match status" value="1"/>
</dbReference>
<evidence type="ECO:0000256" key="1">
    <source>
        <dbReference type="ARBA" id="ARBA00001936"/>
    </source>
</evidence>
<dbReference type="GO" id="GO:0010945">
    <property type="term" value="F:coenzyme A diphosphatase activity"/>
    <property type="evidence" value="ECO:0007669"/>
    <property type="project" value="InterPro"/>
</dbReference>
<dbReference type="InterPro" id="IPR000086">
    <property type="entry name" value="NUDIX_hydrolase_dom"/>
</dbReference>
<keyword evidence="4 8" id="KW-0378">Hydrolase</keyword>
<dbReference type="InterPro" id="IPR045121">
    <property type="entry name" value="CoAse"/>
</dbReference>
<comment type="caution">
    <text evidence="8">The sequence shown here is derived from an EMBL/GenBank/DDBJ whole genome shotgun (WGS) entry which is preliminary data.</text>
</comment>
<keyword evidence="3" id="KW-0479">Metal-binding</keyword>
<evidence type="ECO:0000256" key="6">
    <source>
        <dbReference type="ARBA" id="ARBA00023211"/>
    </source>
</evidence>
<evidence type="ECO:0000313" key="9">
    <source>
        <dbReference type="Proteomes" id="UP000031014"/>
    </source>
</evidence>
<dbReference type="InterPro" id="IPR015797">
    <property type="entry name" value="NUDIX_hydrolase-like_dom_sf"/>
</dbReference>
<evidence type="ECO:0000256" key="3">
    <source>
        <dbReference type="ARBA" id="ARBA00022723"/>
    </source>
</evidence>
<dbReference type="Gene3D" id="3.90.79.10">
    <property type="entry name" value="Nucleoside Triphosphate Pyrophosphohydrolase"/>
    <property type="match status" value="1"/>
</dbReference>
<gene>
    <name evidence="8" type="ORF">SAMD00020551_1706</name>
</gene>
<dbReference type="CDD" id="cd03426">
    <property type="entry name" value="NUDIX_CoAse_Nudt7"/>
    <property type="match status" value="1"/>
</dbReference>
<keyword evidence="5" id="KW-0460">Magnesium</keyword>
<dbReference type="Proteomes" id="UP000031014">
    <property type="component" value="Unassembled WGS sequence"/>
</dbReference>
<dbReference type="RefSeq" id="WP_041965391.1">
    <property type="nucleotide sequence ID" value="NZ_BASE01000035.1"/>
</dbReference>
<dbReference type="OrthoDB" id="9802805at2"/>
<evidence type="ECO:0000256" key="4">
    <source>
        <dbReference type="ARBA" id="ARBA00022801"/>
    </source>
</evidence>
<dbReference type="STRING" id="1321606.SAMD00020551_1706"/>
<dbReference type="InterPro" id="IPR020084">
    <property type="entry name" value="NUDIX_hydrolase_CS"/>
</dbReference>
<evidence type="ECO:0000259" key="7">
    <source>
        <dbReference type="PROSITE" id="PS51462"/>
    </source>
</evidence>
<dbReference type="PROSITE" id="PS51462">
    <property type="entry name" value="NUDIX"/>
    <property type="match status" value="1"/>
</dbReference>
<evidence type="ECO:0000256" key="5">
    <source>
        <dbReference type="ARBA" id="ARBA00022842"/>
    </source>
</evidence>